<gene>
    <name evidence="1" type="ORF">AAF712_008627</name>
</gene>
<dbReference type="EMBL" id="JBBXMP010000062">
    <property type="protein sequence ID" value="KAL0064463.1"/>
    <property type="molecule type" value="Genomic_DNA"/>
</dbReference>
<comment type="caution">
    <text evidence="1">The sequence shown here is derived from an EMBL/GenBank/DDBJ whole genome shotgun (WGS) entry which is preliminary data.</text>
</comment>
<keyword evidence="2" id="KW-1185">Reference proteome</keyword>
<sequence>MLAVLDISKAVDENGQVIEPGVKFTSNNLNNRPEPFKCSIRPRSAIHEKLAREAVEDIL</sequence>
<proteinExistence type="predicted"/>
<accession>A0ABR2ZST0</accession>
<evidence type="ECO:0000313" key="1">
    <source>
        <dbReference type="EMBL" id="KAL0064463.1"/>
    </source>
</evidence>
<evidence type="ECO:0000313" key="2">
    <source>
        <dbReference type="Proteomes" id="UP001437256"/>
    </source>
</evidence>
<dbReference type="Proteomes" id="UP001437256">
    <property type="component" value="Unassembled WGS sequence"/>
</dbReference>
<protein>
    <submittedName>
        <fullName evidence="1">Uncharacterized protein</fullName>
    </submittedName>
</protein>
<name>A0ABR2ZST0_9AGAR</name>
<reference evidence="1 2" key="1">
    <citation type="submission" date="2024-05" db="EMBL/GenBank/DDBJ databases">
        <title>A draft genome resource for the thread blight pathogen Marasmius tenuissimus strain MS-2.</title>
        <authorList>
            <person name="Yulfo-Soto G.E."/>
            <person name="Baruah I.K."/>
            <person name="Amoako-Attah I."/>
            <person name="Bukari Y."/>
            <person name="Meinhardt L.W."/>
            <person name="Bailey B.A."/>
            <person name="Cohen S.P."/>
        </authorList>
    </citation>
    <scope>NUCLEOTIDE SEQUENCE [LARGE SCALE GENOMIC DNA]</scope>
    <source>
        <strain evidence="1 2">MS-2</strain>
    </source>
</reference>
<organism evidence="1 2">
    <name type="scientific">Marasmius tenuissimus</name>
    <dbReference type="NCBI Taxonomy" id="585030"/>
    <lineage>
        <taxon>Eukaryota</taxon>
        <taxon>Fungi</taxon>
        <taxon>Dikarya</taxon>
        <taxon>Basidiomycota</taxon>
        <taxon>Agaricomycotina</taxon>
        <taxon>Agaricomycetes</taxon>
        <taxon>Agaricomycetidae</taxon>
        <taxon>Agaricales</taxon>
        <taxon>Marasmiineae</taxon>
        <taxon>Marasmiaceae</taxon>
        <taxon>Marasmius</taxon>
    </lineage>
</organism>